<comment type="caution">
    <text evidence="2">The sequence shown here is derived from an EMBL/GenBank/DDBJ whole genome shotgun (WGS) entry which is preliminary data.</text>
</comment>
<dbReference type="SUPFAM" id="SSF53098">
    <property type="entry name" value="Ribonuclease H-like"/>
    <property type="match status" value="1"/>
</dbReference>
<dbReference type="InterPro" id="IPR002156">
    <property type="entry name" value="RNaseH_domain"/>
</dbReference>
<dbReference type="PANTHER" id="PTHR46387:SF2">
    <property type="entry name" value="RIBONUCLEASE HI"/>
    <property type="match status" value="1"/>
</dbReference>
<dbReference type="Proteomes" id="UP001158986">
    <property type="component" value="Unassembled WGS sequence"/>
</dbReference>
<dbReference type="Proteomes" id="UP001160483">
    <property type="component" value="Unassembled WGS sequence"/>
</dbReference>
<name>A0AAU9KIT0_9STRA</name>
<dbReference type="PANTHER" id="PTHR46387">
    <property type="entry name" value="POLYNUCLEOTIDYL TRANSFERASE, RIBONUCLEASE H-LIKE SUPERFAMILY PROTEIN"/>
    <property type="match status" value="1"/>
</dbReference>
<organism evidence="2 5">
    <name type="scientific">Peronospora belbahrii</name>
    <dbReference type="NCBI Taxonomy" id="622444"/>
    <lineage>
        <taxon>Eukaryota</taxon>
        <taxon>Sar</taxon>
        <taxon>Stramenopiles</taxon>
        <taxon>Oomycota</taxon>
        <taxon>Peronosporomycetes</taxon>
        <taxon>Peronosporales</taxon>
        <taxon>Peronosporaceae</taxon>
        <taxon>Peronospora</taxon>
    </lineage>
</organism>
<dbReference type="InterPro" id="IPR036397">
    <property type="entry name" value="RNaseH_sf"/>
</dbReference>
<dbReference type="EMBL" id="CAKLCB010000258">
    <property type="protein sequence ID" value="CAH0518217.1"/>
    <property type="molecule type" value="Genomic_DNA"/>
</dbReference>
<dbReference type="AlphaFoldDB" id="A0AAU9KIT0"/>
<dbReference type="Gene3D" id="3.30.420.10">
    <property type="entry name" value="Ribonuclease H-like superfamily/Ribonuclease H"/>
    <property type="match status" value="1"/>
</dbReference>
<accession>A0AAU9KIT0</accession>
<dbReference type="PROSITE" id="PS50879">
    <property type="entry name" value="RNASE_H_1"/>
    <property type="match status" value="1"/>
</dbReference>
<evidence type="ECO:0000313" key="2">
    <source>
        <dbReference type="EMBL" id="CAH0473123.1"/>
    </source>
</evidence>
<dbReference type="InterPro" id="IPR012337">
    <property type="entry name" value="RNaseH-like_sf"/>
</dbReference>
<reference evidence="2 4" key="1">
    <citation type="submission" date="2021-11" db="EMBL/GenBank/DDBJ databases">
        <authorList>
            <person name="Islam A."/>
            <person name="Islam S."/>
            <person name="Flora M.S."/>
            <person name="Rahman M."/>
            <person name="Ziaur R.M."/>
            <person name="Epstein J.H."/>
            <person name="Hassan M."/>
            <person name="Klassen M."/>
            <person name="Woodard K."/>
            <person name="Webb A."/>
            <person name="Webby R.J."/>
            <person name="El Zowalaty M.E."/>
        </authorList>
    </citation>
    <scope>NUCLEOTIDE SEQUENCE</scope>
    <source>
        <strain evidence="3">Pbs1</strain>
        <strain evidence="2">Pbs3</strain>
    </source>
</reference>
<evidence type="ECO:0000259" key="1">
    <source>
        <dbReference type="PROSITE" id="PS50879"/>
    </source>
</evidence>
<evidence type="ECO:0000313" key="5">
    <source>
        <dbReference type="Proteomes" id="UP001160483"/>
    </source>
</evidence>
<dbReference type="EMBL" id="CAKKTJ010000001">
    <property type="protein sequence ID" value="CAH0473123.1"/>
    <property type="molecule type" value="Genomic_DNA"/>
</dbReference>
<keyword evidence="4" id="KW-1185">Reference proteome</keyword>
<sequence length="176" mass="19517">MQRFYYGARVRHGSASRLSHCFCFTRSFSSPENFSTVVNVHAFADGASRGNPGRSGCGALLMDPSTGRVLASDTKYVGNLETNNEAEYHGLMLALQLAKRHQATYVHVHMDSQLVVRQMQGLYRVKATNLRQLHQQCKGLIATLPHVTFSHVAREENSAADCLANEAIDEYNAMVN</sequence>
<feature type="domain" description="RNase H type-1" evidence="1">
    <location>
        <begin position="36"/>
        <end position="169"/>
    </location>
</feature>
<dbReference type="CDD" id="cd09279">
    <property type="entry name" value="RNase_HI_like"/>
    <property type="match status" value="1"/>
</dbReference>
<evidence type="ECO:0000313" key="3">
    <source>
        <dbReference type="EMBL" id="CAH0518217.1"/>
    </source>
</evidence>
<protein>
    <recommendedName>
        <fullName evidence="1">RNase H type-1 domain-containing protein</fullName>
    </recommendedName>
</protein>
<gene>
    <name evidence="3" type="ORF">PBS001_LOCUS4795</name>
    <name evidence="2" type="ORF">PBS003_LOCUS32</name>
</gene>
<proteinExistence type="predicted"/>
<dbReference type="GO" id="GO:0004523">
    <property type="term" value="F:RNA-DNA hybrid ribonuclease activity"/>
    <property type="evidence" value="ECO:0007669"/>
    <property type="project" value="InterPro"/>
</dbReference>
<evidence type="ECO:0000313" key="4">
    <source>
        <dbReference type="Proteomes" id="UP001158986"/>
    </source>
</evidence>
<dbReference type="GO" id="GO:0003676">
    <property type="term" value="F:nucleic acid binding"/>
    <property type="evidence" value="ECO:0007669"/>
    <property type="project" value="InterPro"/>
</dbReference>
<dbReference type="Pfam" id="PF13456">
    <property type="entry name" value="RVT_3"/>
    <property type="match status" value="1"/>
</dbReference>